<evidence type="ECO:0000313" key="1">
    <source>
        <dbReference type="EMBL" id="MBP2348939.1"/>
    </source>
</evidence>
<organism evidence="1 2">
    <name type="scientific">Kribbella aluminosa</name>
    <dbReference type="NCBI Taxonomy" id="416017"/>
    <lineage>
        <taxon>Bacteria</taxon>
        <taxon>Bacillati</taxon>
        <taxon>Actinomycetota</taxon>
        <taxon>Actinomycetes</taxon>
        <taxon>Propionibacteriales</taxon>
        <taxon>Kribbellaceae</taxon>
        <taxon>Kribbella</taxon>
    </lineage>
</organism>
<comment type="caution">
    <text evidence="1">The sequence shown here is derived from an EMBL/GenBank/DDBJ whole genome shotgun (WGS) entry which is preliminary data.</text>
</comment>
<reference evidence="1 2" key="1">
    <citation type="submission" date="2021-03" db="EMBL/GenBank/DDBJ databases">
        <title>Sequencing the genomes of 1000 actinobacteria strains.</title>
        <authorList>
            <person name="Klenk H.-P."/>
        </authorList>
    </citation>
    <scope>NUCLEOTIDE SEQUENCE [LARGE SCALE GENOMIC DNA]</scope>
    <source>
        <strain evidence="1 2">DSM 18824</strain>
    </source>
</reference>
<evidence type="ECO:0000313" key="2">
    <source>
        <dbReference type="Proteomes" id="UP000755585"/>
    </source>
</evidence>
<accession>A0ABS4UBI2</accession>
<keyword evidence="2" id="KW-1185">Reference proteome</keyword>
<gene>
    <name evidence="1" type="ORF">JOF29_000022</name>
</gene>
<proteinExistence type="predicted"/>
<dbReference type="RefSeq" id="WP_209692188.1">
    <property type="nucleotide sequence ID" value="NZ_BAAAVU010000028.1"/>
</dbReference>
<dbReference type="Proteomes" id="UP000755585">
    <property type="component" value="Unassembled WGS sequence"/>
</dbReference>
<protein>
    <submittedName>
        <fullName evidence="1">Uncharacterized protein</fullName>
    </submittedName>
</protein>
<name>A0ABS4UBI2_9ACTN</name>
<sequence length="49" mass="5843">MNATATVESAELCRVQVKLGSHEAAARRRYAEWFKTLNDRFRRWTDEDR</sequence>
<dbReference type="EMBL" id="JAGINT010000001">
    <property type="protein sequence ID" value="MBP2348939.1"/>
    <property type="molecule type" value="Genomic_DNA"/>
</dbReference>